<keyword evidence="5" id="KW-1185">Reference proteome</keyword>
<dbReference type="GO" id="GO:0005634">
    <property type="term" value="C:nucleus"/>
    <property type="evidence" value="ECO:0007669"/>
    <property type="project" value="UniProtKB-SubCell"/>
</dbReference>
<organism evidence="4 5">
    <name type="scientific">Physocladia obscura</name>
    <dbReference type="NCBI Taxonomy" id="109957"/>
    <lineage>
        <taxon>Eukaryota</taxon>
        <taxon>Fungi</taxon>
        <taxon>Fungi incertae sedis</taxon>
        <taxon>Chytridiomycota</taxon>
        <taxon>Chytridiomycota incertae sedis</taxon>
        <taxon>Chytridiomycetes</taxon>
        <taxon>Chytridiales</taxon>
        <taxon>Chytriomycetaceae</taxon>
        <taxon>Physocladia</taxon>
    </lineage>
</organism>
<dbReference type="PANTHER" id="PTHR21583:SF8">
    <property type="entry name" value="PROTEIN ELYS"/>
    <property type="match status" value="1"/>
</dbReference>
<evidence type="ECO:0000256" key="1">
    <source>
        <dbReference type="ARBA" id="ARBA00004123"/>
    </source>
</evidence>
<keyword evidence="2" id="KW-0539">Nucleus</keyword>
<dbReference type="Proteomes" id="UP001211907">
    <property type="component" value="Unassembled WGS sequence"/>
</dbReference>
<gene>
    <name evidence="4" type="ORF">HK100_004612</name>
</gene>
<evidence type="ECO:0000313" key="4">
    <source>
        <dbReference type="EMBL" id="KAJ3101025.1"/>
    </source>
</evidence>
<dbReference type="EMBL" id="JADGJH010002248">
    <property type="protein sequence ID" value="KAJ3101025.1"/>
    <property type="molecule type" value="Genomic_DNA"/>
</dbReference>
<dbReference type="InterPro" id="IPR025151">
    <property type="entry name" value="ELYS_dom"/>
</dbReference>
<feature type="non-terminal residue" evidence="4">
    <location>
        <position position="1"/>
    </location>
</feature>
<evidence type="ECO:0000259" key="3">
    <source>
        <dbReference type="Pfam" id="PF13934"/>
    </source>
</evidence>
<accession>A0AAD5SV63</accession>
<dbReference type="Pfam" id="PF13934">
    <property type="entry name" value="ELYS"/>
    <property type="match status" value="1"/>
</dbReference>
<comment type="subcellular location">
    <subcellularLocation>
        <location evidence="1">Nucleus</location>
    </subcellularLocation>
</comment>
<dbReference type="InterPro" id="IPR052620">
    <property type="entry name" value="ELYS/MEL-28_NucAsmblyFactor"/>
</dbReference>
<protein>
    <recommendedName>
        <fullName evidence="3">ELYS-like domain-containing protein</fullName>
    </recommendedName>
</protein>
<sequence>ITAICFYCTSTSYAPDSPHIFFGTQSGEAGVLKLENGKIVRVNELAAIKGEGPVKSIYIDNLDNLSVVLFIVREFEKCSILSVHRINLSNPVVSIPHCQFSFSGEDAELAIKQGIARSIFTCLNVARSGISVIAQKDVTKITPYASAVAFAGYSGDCLVLDDHKIVLLPINRPISYLPIVHENDGYNKIIRLALAKVERGQLKKSDYISERRSTCQELMFDILAAHVTIDGSLLYPPKNIDEMQKLFEIILNTENKSADDKIAILYYLLRDLDDDSSVEFANENAISCSFISVLDGFWAFDHGDFETAVFKLTSPCAENPYNNNRKILTTLIAMKQASLATIFMKSCKLPVADLIEAQMNLKVSTNIFDALDYQRKLEKNDQTRMFQLLLECAFKSNDSSRQLIFLPFTRFEEDLLVAYCHAQNSKICQEFLLIYYVKFGRYAEALTYYKKIRDPTNLDFIRESFLENLQIVLPYSQSLLVDNDIQIASVDIVITEKPSASVPVANILNQYKVKSEKIESARLGTPNMKNGIVRVSSPFMRRPLTPTVSDVKSVEEIRALHSRERSISVAKTPVASAAENNSWTSMNVEKSKAMEFSAVTVAKSPVGTPTHFDLLMVNLSPFSKGSSQQAHKKLISVERTNPFDDEMNIVENEDKKQFRKTPARMLRNSVAALAQQQLPSELVEQHYSLRSRRTTDKIVFTGADSRNSHARAEIDAKVLKPKTPRAKKVAVPATPTRRATKGGGDDPMTLDELALTPATAKRGGRIPKSTIKQLVAEIPGSARMTTRRMAKLNAEI</sequence>
<name>A0AAD5SV63_9FUNG</name>
<reference evidence="4" key="1">
    <citation type="submission" date="2020-05" db="EMBL/GenBank/DDBJ databases">
        <title>Phylogenomic resolution of chytrid fungi.</title>
        <authorList>
            <person name="Stajich J.E."/>
            <person name="Amses K."/>
            <person name="Simmons R."/>
            <person name="Seto K."/>
            <person name="Myers J."/>
            <person name="Bonds A."/>
            <person name="Quandt C.A."/>
            <person name="Barry K."/>
            <person name="Liu P."/>
            <person name="Grigoriev I."/>
            <person name="Longcore J.E."/>
            <person name="James T.Y."/>
        </authorList>
    </citation>
    <scope>NUCLEOTIDE SEQUENCE</scope>
    <source>
        <strain evidence="4">JEL0513</strain>
    </source>
</reference>
<feature type="domain" description="ELYS-like" evidence="3">
    <location>
        <begin position="218"/>
        <end position="421"/>
    </location>
</feature>
<dbReference type="AlphaFoldDB" id="A0AAD5SV63"/>
<comment type="caution">
    <text evidence="4">The sequence shown here is derived from an EMBL/GenBank/DDBJ whole genome shotgun (WGS) entry which is preliminary data.</text>
</comment>
<evidence type="ECO:0000256" key="2">
    <source>
        <dbReference type="ARBA" id="ARBA00023242"/>
    </source>
</evidence>
<proteinExistence type="predicted"/>
<dbReference type="PANTHER" id="PTHR21583">
    <property type="entry name" value="ELYS PROTEIN"/>
    <property type="match status" value="1"/>
</dbReference>
<evidence type="ECO:0000313" key="5">
    <source>
        <dbReference type="Proteomes" id="UP001211907"/>
    </source>
</evidence>